<dbReference type="PANTHER" id="PTHR33175:SF2">
    <property type="entry name" value="INTEGRATION HOST FACTOR SUBUNIT ALPHA"/>
    <property type="match status" value="1"/>
</dbReference>
<evidence type="ECO:0000256" key="1">
    <source>
        <dbReference type="ARBA" id="ARBA00010529"/>
    </source>
</evidence>
<dbReference type="CDD" id="cd13835">
    <property type="entry name" value="IHF_A"/>
    <property type="match status" value="1"/>
</dbReference>
<comment type="similarity">
    <text evidence="1 8">Belongs to the bacterial histone-like protein family.</text>
</comment>
<evidence type="ECO:0000313" key="9">
    <source>
        <dbReference type="EMBL" id="VBB44951.1"/>
    </source>
</evidence>
<organism evidence="9">
    <name type="scientific">Uncultured Desulfatiglans sp</name>
    <dbReference type="NCBI Taxonomy" id="1748965"/>
    <lineage>
        <taxon>Bacteria</taxon>
        <taxon>Pseudomonadati</taxon>
        <taxon>Thermodesulfobacteriota</taxon>
        <taxon>Desulfobacteria</taxon>
        <taxon>Desulfatiglandales</taxon>
        <taxon>Desulfatiglandaceae</taxon>
        <taxon>Desulfatiglans</taxon>
        <taxon>environmental samples</taxon>
    </lineage>
</organism>
<sequence>MTITKSNLIDQLYHQCGISKTDATEALETTLKIIKQTLAEGEPVIISGFGKFEVKDMKPRRGRNPATGNDLTLDARRVGRFKCSGVLKERLNGK</sequence>
<dbReference type="SUPFAM" id="SSF47729">
    <property type="entry name" value="IHF-like DNA-binding proteins"/>
    <property type="match status" value="1"/>
</dbReference>
<dbReference type="GO" id="GO:0003677">
    <property type="term" value="F:DNA binding"/>
    <property type="evidence" value="ECO:0007669"/>
    <property type="project" value="UniProtKB-KW"/>
</dbReference>
<dbReference type="EMBL" id="UPXX01000029">
    <property type="protein sequence ID" value="VBB44951.1"/>
    <property type="molecule type" value="Genomic_DNA"/>
</dbReference>
<dbReference type="AlphaFoldDB" id="A0A653AA50"/>
<dbReference type="Pfam" id="PF00216">
    <property type="entry name" value="Bac_DNA_binding"/>
    <property type="match status" value="1"/>
</dbReference>
<dbReference type="GO" id="GO:0009893">
    <property type="term" value="P:positive regulation of metabolic process"/>
    <property type="evidence" value="ECO:0007669"/>
    <property type="project" value="UniProtKB-ARBA"/>
</dbReference>
<evidence type="ECO:0000256" key="6">
    <source>
        <dbReference type="ARBA" id="ARBA00023163"/>
    </source>
</evidence>
<dbReference type="GO" id="GO:0006310">
    <property type="term" value="P:DNA recombination"/>
    <property type="evidence" value="ECO:0007669"/>
    <property type="project" value="UniProtKB-KW"/>
</dbReference>
<dbReference type="GO" id="GO:0006355">
    <property type="term" value="P:regulation of DNA-templated transcription"/>
    <property type="evidence" value="ECO:0007669"/>
    <property type="project" value="InterPro"/>
</dbReference>
<evidence type="ECO:0000256" key="7">
    <source>
        <dbReference type="ARBA" id="ARBA00023172"/>
    </source>
</evidence>
<dbReference type="InterPro" id="IPR000119">
    <property type="entry name" value="Hist_DNA-bd"/>
</dbReference>
<dbReference type="GO" id="GO:0030527">
    <property type="term" value="F:structural constituent of chromatin"/>
    <property type="evidence" value="ECO:0007669"/>
    <property type="project" value="InterPro"/>
</dbReference>
<reference evidence="9" key="1">
    <citation type="submission" date="2018-07" db="EMBL/GenBank/DDBJ databases">
        <authorList>
            <consortium name="Genoscope - CEA"/>
            <person name="William W."/>
        </authorList>
    </citation>
    <scope>NUCLEOTIDE SEQUENCE</scope>
    <source>
        <strain evidence="9">IK1</strain>
    </source>
</reference>
<evidence type="ECO:0000256" key="8">
    <source>
        <dbReference type="RuleBase" id="RU003939"/>
    </source>
</evidence>
<accession>A0A653AA50</accession>
<name>A0A653AA50_UNCDX</name>
<dbReference type="SMART" id="SM00411">
    <property type="entry name" value="BHL"/>
    <property type="match status" value="1"/>
</dbReference>
<dbReference type="InterPro" id="IPR010992">
    <property type="entry name" value="IHF-like_DNA-bd_dom_sf"/>
</dbReference>
<evidence type="ECO:0000256" key="4">
    <source>
        <dbReference type="ARBA" id="ARBA00023015"/>
    </source>
</evidence>
<dbReference type="GO" id="GO:0005829">
    <property type="term" value="C:cytosol"/>
    <property type="evidence" value="ECO:0007669"/>
    <property type="project" value="TreeGrafter"/>
</dbReference>
<dbReference type="PRINTS" id="PR01727">
    <property type="entry name" value="DNABINDINGHU"/>
</dbReference>
<proteinExistence type="inferred from homology"/>
<keyword evidence="3" id="KW-0810">Translation regulation</keyword>
<gene>
    <name evidence="9" type="primary">ihfA</name>
    <name evidence="9" type="ORF">TRIP_B350122</name>
</gene>
<dbReference type="PANTHER" id="PTHR33175">
    <property type="entry name" value="DNA-BINDING PROTEIN HU"/>
    <property type="match status" value="1"/>
</dbReference>
<keyword evidence="5" id="KW-0238">DNA-binding</keyword>
<dbReference type="InterPro" id="IPR005684">
    <property type="entry name" value="IHF_alpha"/>
</dbReference>
<dbReference type="GO" id="GO:0006417">
    <property type="term" value="P:regulation of translation"/>
    <property type="evidence" value="ECO:0007669"/>
    <property type="project" value="UniProtKB-KW"/>
</dbReference>
<keyword evidence="7" id="KW-0233">DNA recombination</keyword>
<evidence type="ECO:0000256" key="2">
    <source>
        <dbReference type="ARBA" id="ARBA00018329"/>
    </source>
</evidence>
<protein>
    <recommendedName>
        <fullName evidence="2">Integration host factor subunit alpha</fullName>
    </recommendedName>
</protein>
<keyword evidence="4" id="KW-0805">Transcription regulation</keyword>
<dbReference type="Gene3D" id="4.10.520.10">
    <property type="entry name" value="IHF-like DNA-binding proteins"/>
    <property type="match status" value="1"/>
</dbReference>
<evidence type="ECO:0000256" key="3">
    <source>
        <dbReference type="ARBA" id="ARBA00022845"/>
    </source>
</evidence>
<evidence type="ECO:0000256" key="5">
    <source>
        <dbReference type="ARBA" id="ARBA00023125"/>
    </source>
</evidence>
<keyword evidence="6" id="KW-0804">Transcription</keyword>